<dbReference type="RefSeq" id="WP_015205576.1">
    <property type="nucleotide sequence ID" value="NC_019754.1"/>
</dbReference>
<dbReference type="HOGENOM" id="CLU_2259063_0_0_3"/>
<reference evidence="1 2" key="1">
    <citation type="submission" date="2012-06" db="EMBL/GenBank/DDBJ databases">
        <title>Finished plasmid 3 of genome of Crinalium epipsammum PCC 9333.</title>
        <authorList>
            <consortium name="US DOE Joint Genome Institute"/>
            <person name="Gugger M."/>
            <person name="Coursin T."/>
            <person name="Rippka R."/>
            <person name="Tandeau De Marsac N."/>
            <person name="Huntemann M."/>
            <person name="Wei C.-L."/>
            <person name="Han J."/>
            <person name="Detter J.C."/>
            <person name="Han C."/>
            <person name="Tapia R."/>
            <person name="Davenport K."/>
            <person name="Daligault H."/>
            <person name="Erkkila T."/>
            <person name="Gu W."/>
            <person name="Munk A.C.C."/>
            <person name="Teshima H."/>
            <person name="Xu Y."/>
            <person name="Chain P."/>
            <person name="Chen A."/>
            <person name="Krypides N."/>
            <person name="Mavromatis K."/>
            <person name="Markowitz V."/>
            <person name="Szeto E."/>
            <person name="Ivanova N."/>
            <person name="Mikhailova N."/>
            <person name="Ovchinnikova G."/>
            <person name="Pagani I."/>
            <person name="Pati A."/>
            <person name="Goodwin L."/>
            <person name="Peters L."/>
            <person name="Pitluck S."/>
            <person name="Woyke T."/>
            <person name="Kerfeld C."/>
        </authorList>
    </citation>
    <scope>NUCLEOTIDE SEQUENCE [LARGE SCALE GENOMIC DNA]</scope>
    <source>
        <strain evidence="1 2">PCC 9333</strain>
        <plasmid evidence="2">Plasmid pCRI9333.03</plasmid>
    </source>
</reference>
<evidence type="ECO:0000313" key="2">
    <source>
        <dbReference type="Proteomes" id="UP000010472"/>
    </source>
</evidence>
<sequence length="103" mass="12383">MRWKPEPKTILQKFPNQHIMLYQGFTEILDKDNTIEGKGFVKLSWYPSPRITFKFVYYGEDRLNSETENYDLKLTELSSQSRLKIEVARTTHWGNKKMNYQDM</sequence>
<proteinExistence type="predicted"/>
<organism evidence="1 2">
    <name type="scientific">Crinalium epipsammum PCC 9333</name>
    <dbReference type="NCBI Taxonomy" id="1173022"/>
    <lineage>
        <taxon>Bacteria</taxon>
        <taxon>Bacillati</taxon>
        <taxon>Cyanobacteriota</taxon>
        <taxon>Cyanophyceae</taxon>
        <taxon>Gomontiellales</taxon>
        <taxon>Gomontiellaceae</taxon>
        <taxon>Crinalium</taxon>
    </lineage>
</organism>
<gene>
    <name evidence="1" type="ORF">Cri9333_4811</name>
</gene>
<dbReference type="KEGG" id="cep:Cri9333_4811"/>
<geneLocation type="plasmid" evidence="1 2">
    <name>pCRI9333.03</name>
</geneLocation>
<protein>
    <submittedName>
        <fullName evidence="1">Uncharacterized protein</fullName>
    </submittedName>
</protein>
<name>K9W808_9CYAN</name>
<dbReference type="AlphaFoldDB" id="K9W808"/>
<dbReference type="EMBL" id="CP003623">
    <property type="protein sequence ID" value="AFZ15580.1"/>
    <property type="molecule type" value="Genomic_DNA"/>
</dbReference>
<evidence type="ECO:0000313" key="1">
    <source>
        <dbReference type="EMBL" id="AFZ15580.1"/>
    </source>
</evidence>
<keyword evidence="2" id="KW-1185">Reference proteome</keyword>
<accession>K9W808</accession>
<dbReference type="OrthoDB" id="581728at2"/>
<keyword evidence="1" id="KW-0614">Plasmid</keyword>
<dbReference type="Proteomes" id="UP000010472">
    <property type="component" value="Plasmid pCRI9333.03"/>
</dbReference>